<accession>A0A7D5NCK8</accession>
<organism evidence="1 3">
    <name type="scientific">Candidatus Accumulibacter cognatus</name>
    <dbReference type="NCBI Taxonomy" id="2954383"/>
    <lineage>
        <taxon>Bacteria</taxon>
        <taxon>Pseudomonadati</taxon>
        <taxon>Pseudomonadota</taxon>
        <taxon>Betaproteobacteria</taxon>
        <taxon>Candidatus Accumulibacter</taxon>
    </lineage>
</organism>
<name>A0A080M734_9PROT</name>
<dbReference type="Proteomes" id="UP000509684">
    <property type="component" value="Chromosome"/>
</dbReference>
<keyword evidence="3" id="KW-1185">Reference proteome</keyword>
<dbReference type="RefSeq" id="WP_034948934.1">
    <property type="nucleotide sequence ID" value="NZ_JDST02000045.1"/>
</dbReference>
<reference evidence="1 3" key="1">
    <citation type="submission" date="2014-02" db="EMBL/GenBank/DDBJ databases">
        <title>Expanding our view of genomic diversity in Candidatus Accumulibacter clades.</title>
        <authorList>
            <person name="Skennerton C.T."/>
            <person name="Barr J.J."/>
            <person name="Slater F.R."/>
            <person name="Bond P.L."/>
            <person name="Tyson G.W."/>
        </authorList>
    </citation>
    <scope>NUCLEOTIDE SEQUENCE [LARGE SCALE GENOMIC DNA]</scope>
    <source>
        <strain evidence="3">SK-02</strain>
    </source>
</reference>
<dbReference type="Proteomes" id="UP000021315">
    <property type="component" value="Unassembled WGS sequence"/>
</dbReference>
<dbReference type="KEGG" id="acog:HWD57_12270"/>
<proteinExistence type="predicted"/>
<evidence type="ECO:0000313" key="3">
    <source>
        <dbReference type="Proteomes" id="UP000021315"/>
    </source>
</evidence>
<dbReference type="AlphaFoldDB" id="A0A080M734"/>
<sequence>MLEEWIVYGAVICATIYAARRLLPGVLRAALVECYVTLAQRFGLAPADAGSSGREASDKAGNACGGCTGCSGCGTKQEHRHVMIIKSPGK</sequence>
<accession>A0A080M734</accession>
<evidence type="ECO:0000313" key="4">
    <source>
        <dbReference type="Proteomes" id="UP000509684"/>
    </source>
</evidence>
<dbReference type="EMBL" id="JDST02000045">
    <property type="protein sequence ID" value="KFB76796.1"/>
    <property type="molecule type" value="Genomic_DNA"/>
</dbReference>
<reference evidence="2" key="3">
    <citation type="submission" date="2020-06" db="EMBL/GenBank/DDBJ databases">
        <authorList>
            <person name="Arumugam K."/>
            <person name="Besarab I."/>
            <person name="Haryono M."/>
            <person name="Bagci C."/>
            <person name="Beier S."/>
            <person name="Buchfink B."/>
            <person name="Gorska A."/>
            <person name="Qiu G."/>
            <person name="Huson D.H."/>
            <person name="Williams R.B."/>
        </authorList>
    </citation>
    <scope>NUCLEOTIDE SEQUENCE</scope>
    <source>
        <strain evidence="2">SSA1</strain>
    </source>
</reference>
<dbReference type="STRING" id="1453999.AW06_002113"/>
<gene>
    <name evidence="1" type="ORF">AW06_002113</name>
    <name evidence="2" type="ORF">HWD57_12270</name>
</gene>
<evidence type="ECO:0000313" key="2">
    <source>
        <dbReference type="EMBL" id="QLH50473.1"/>
    </source>
</evidence>
<dbReference type="EMBL" id="CP058708">
    <property type="protein sequence ID" value="QLH50473.1"/>
    <property type="molecule type" value="Genomic_DNA"/>
</dbReference>
<dbReference type="InterPro" id="IPR046494">
    <property type="entry name" value="DUF6587"/>
</dbReference>
<evidence type="ECO:0000313" key="1">
    <source>
        <dbReference type="EMBL" id="KFB76796.1"/>
    </source>
</evidence>
<reference evidence="2 4" key="2">
    <citation type="journal article" date="2019" name="Microbiome">
        <title>Annotated bacterial chromosomes from frame-shift-corrected long-read metagenomic data.</title>
        <authorList>
            <person name="Arumugam K."/>
            <person name="Bagci C."/>
            <person name="Bessarab I."/>
            <person name="Beier S."/>
            <person name="Buchfink B."/>
            <person name="Gorska A."/>
            <person name="Qiu G."/>
            <person name="Huson D.H."/>
            <person name="Williams R.B.H."/>
        </authorList>
    </citation>
    <scope>NUCLEOTIDE SEQUENCE [LARGE SCALE GENOMIC DNA]</scope>
    <source>
        <strain evidence="2">SSA1</strain>
    </source>
</reference>
<dbReference type="Pfam" id="PF20228">
    <property type="entry name" value="DUF6587"/>
    <property type="match status" value="1"/>
</dbReference>
<protein>
    <submittedName>
        <fullName evidence="1">Uncharacterized protein</fullName>
    </submittedName>
</protein>